<organism evidence="2 3">
    <name type="scientific">Methylobrevis pamukkalensis</name>
    <dbReference type="NCBI Taxonomy" id="1439726"/>
    <lineage>
        <taxon>Bacteria</taxon>
        <taxon>Pseudomonadati</taxon>
        <taxon>Pseudomonadota</taxon>
        <taxon>Alphaproteobacteria</taxon>
        <taxon>Hyphomicrobiales</taxon>
        <taxon>Pleomorphomonadaceae</taxon>
        <taxon>Methylobrevis</taxon>
    </lineage>
</organism>
<dbReference type="EMBL" id="MCRJ01000114">
    <property type="protein sequence ID" value="ODN69041.1"/>
    <property type="molecule type" value="Genomic_DNA"/>
</dbReference>
<sequence>MQQAVTVTFWGVRGSVPVAGADHVLHGGDTTCVELRSGSDVVVIDLGTGARALGKALDAATCPAVTVLFSHAHYDHVLGVPFFRPLYRRGTAVTLASALAGGTAAMVADLMRVPFFPVGPTAFLADVTCVDLDPSAAWTTGDGLRIAMAPTCHPGGAHAFRIDTPGGALACIFDHAAGETAVDEVLVAFAAGVDLVVLDAGGAALGGETASNGHSGWRQALALGLATGARSVALTHHHPDCTDGILAAREADVTRTAPHAFLARCGDRVTLGQGGPVRMDAGSAVV</sequence>
<dbReference type="Gene3D" id="3.60.15.10">
    <property type="entry name" value="Ribonuclease Z/Hydroxyacylglutathione hydrolase-like"/>
    <property type="match status" value="1"/>
</dbReference>
<accession>A0A1E3H0D7</accession>
<gene>
    <name evidence="2" type="ORF">A6302_03666</name>
</gene>
<proteinExistence type="predicted"/>
<dbReference type="RefSeq" id="WP_069307950.1">
    <property type="nucleotide sequence ID" value="NZ_MCRJ01000114.1"/>
</dbReference>
<evidence type="ECO:0000259" key="1">
    <source>
        <dbReference type="Pfam" id="PF12706"/>
    </source>
</evidence>
<feature type="domain" description="Metallo-beta-lactamase" evidence="1">
    <location>
        <begin position="46"/>
        <end position="237"/>
    </location>
</feature>
<dbReference type="AlphaFoldDB" id="A0A1E3H0D7"/>
<dbReference type="InterPro" id="IPR001279">
    <property type="entry name" value="Metallo-B-lactamas"/>
</dbReference>
<dbReference type="CDD" id="cd07715">
    <property type="entry name" value="TaR3-like_MBL-fold"/>
    <property type="match status" value="1"/>
</dbReference>
<comment type="caution">
    <text evidence="2">The sequence shown here is derived from an EMBL/GenBank/DDBJ whole genome shotgun (WGS) entry which is preliminary data.</text>
</comment>
<dbReference type="SUPFAM" id="SSF56281">
    <property type="entry name" value="Metallo-hydrolase/oxidoreductase"/>
    <property type="match status" value="1"/>
</dbReference>
<name>A0A1E3H0D7_9HYPH</name>
<evidence type="ECO:0000313" key="3">
    <source>
        <dbReference type="Proteomes" id="UP000094622"/>
    </source>
</evidence>
<keyword evidence="3" id="KW-1185">Reference proteome</keyword>
<dbReference type="Pfam" id="PF12706">
    <property type="entry name" value="Lactamase_B_2"/>
    <property type="match status" value="1"/>
</dbReference>
<protein>
    <submittedName>
        <fullName evidence="2">Ribonuclease Z</fullName>
    </submittedName>
</protein>
<evidence type="ECO:0000313" key="2">
    <source>
        <dbReference type="EMBL" id="ODN69041.1"/>
    </source>
</evidence>
<dbReference type="InterPro" id="IPR036866">
    <property type="entry name" value="RibonucZ/Hydroxyglut_hydro"/>
</dbReference>
<dbReference type="Proteomes" id="UP000094622">
    <property type="component" value="Unassembled WGS sequence"/>
</dbReference>
<reference evidence="2 3" key="1">
    <citation type="submission" date="2016-07" db="EMBL/GenBank/DDBJ databases">
        <title>Draft Genome Sequence of Methylobrevis pamukkalensis PK2.</title>
        <authorList>
            <person name="Vasilenko O.V."/>
            <person name="Doronina N.V."/>
            <person name="Shmareva M.N."/>
            <person name="Tarlachkov S.V."/>
            <person name="Mustakhimov I."/>
            <person name="Trotsenko Y.A."/>
        </authorList>
    </citation>
    <scope>NUCLEOTIDE SEQUENCE [LARGE SCALE GENOMIC DNA]</scope>
    <source>
        <strain evidence="2 3">PK2</strain>
    </source>
</reference>